<name>T0YI24_9ZZZZ</name>
<evidence type="ECO:0000313" key="3">
    <source>
        <dbReference type="EMBL" id="EQD31502.1"/>
    </source>
</evidence>
<protein>
    <submittedName>
        <fullName evidence="3">Glycine dehydrogenase (Decarboxylating)</fullName>
    </submittedName>
</protein>
<feature type="domain" description="Glycine cleavage system P-protein N-terminal" evidence="2">
    <location>
        <begin position="1"/>
        <end position="148"/>
    </location>
</feature>
<dbReference type="InterPro" id="IPR015421">
    <property type="entry name" value="PyrdxlP-dep_Trfase_major"/>
</dbReference>
<dbReference type="Gene3D" id="3.90.1150.10">
    <property type="entry name" value="Aspartate Aminotransferase, domain 1"/>
    <property type="match status" value="1"/>
</dbReference>
<dbReference type="InterPro" id="IPR049315">
    <property type="entry name" value="GDC-P_N"/>
</dbReference>
<dbReference type="GO" id="GO:0004375">
    <property type="term" value="F:glycine dehydrogenase (decarboxylating) activity"/>
    <property type="evidence" value="ECO:0007669"/>
    <property type="project" value="InterPro"/>
</dbReference>
<dbReference type="SUPFAM" id="SSF53383">
    <property type="entry name" value="PLP-dependent transferases"/>
    <property type="match status" value="2"/>
</dbReference>
<dbReference type="PANTHER" id="PTHR42806:SF1">
    <property type="entry name" value="GLYCINE DEHYDROGENASE (DECARBOXYLATING)"/>
    <property type="match status" value="1"/>
</dbReference>
<dbReference type="InterPro" id="IPR023010">
    <property type="entry name" value="GcvPA"/>
</dbReference>
<accession>T0YI24</accession>
<dbReference type="GO" id="GO:0009116">
    <property type="term" value="P:nucleoside metabolic process"/>
    <property type="evidence" value="ECO:0007669"/>
    <property type="project" value="InterPro"/>
</dbReference>
<organism evidence="3">
    <name type="scientific">mine drainage metagenome</name>
    <dbReference type="NCBI Taxonomy" id="410659"/>
    <lineage>
        <taxon>unclassified sequences</taxon>
        <taxon>metagenomes</taxon>
        <taxon>ecological metagenomes</taxon>
    </lineage>
</organism>
<dbReference type="PANTHER" id="PTHR42806">
    <property type="entry name" value="GLYCINE CLEAVAGE SYSTEM P-PROTEIN"/>
    <property type="match status" value="1"/>
</dbReference>
<dbReference type="InterPro" id="IPR015424">
    <property type="entry name" value="PyrdxlP-dep_Trfase"/>
</dbReference>
<evidence type="ECO:0000259" key="2">
    <source>
        <dbReference type="Pfam" id="PF02347"/>
    </source>
</evidence>
<reference evidence="3" key="2">
    <citation type="journal article" date="2014" name="ISME J.">
        <title>Microbial stratification in low pH oxic and suboxic macroscopic growths along an acid mine drainage.</title>
        <authorList>
            <person name="Mendez-Garcia C."/>
            <person name="Mesa V."/>
            <person name="Sprenger R.R."/>
            <person name="Richter M."/>
            <person name="Diez M.S."/>
            <person name="Solano J."/>
            <person name="Bargiela R."/>
            <person name="Golyshina O.V."/>
            <person name="Manteca A."/>
            <person name="Ramos J.L."/>
            <person name="Gallego J.R."/>
            <person name="Llorente I."/>
            <person name="Martins Dos Santos V.A."/>
            <person name="Jensen O.N."/>
            <person name="Pelaez A.I."/>
            <person name="Sanchez J."/>
            <person name="Ferrer M."/>
        </authorList>
    </citation>
    <scope>NUCLEOTIDE SEQUENCE</scope>
</reference>
<dbReference type="AlphaFoldDB" id="T0YI24"/>
<gene>
    <name evidence="3" type="ORF">B1A_19908</name>
</gene>
<dbReference type="InterPro" id="IPR015422">
    <property type="entry name" value="PyrdxlP-dep_Trfase_small"/>
</dbReference>
<keyword evidence="1" id="KW-0560">Oxidoreductase</keyword>
<proteinExistence type="predicted"/>
<feature type="non-terminal residue" evidence="3">
    <location>
        <position position="1"/>
    </location>
</feature>
<reference evidence="3" key="1">
    <citation type="submission" date="2013-08" db="EMBL/GenBank/DDBJ databases">
        <authorList>
            <person name="Mendez C."/>
            <person name="Richter M."/>
            <person name="Ferrer M."/>
            <person name="Sanchez J."/>
        </authorList>
    </citation>
    <scope>NUCLEOTIDE SEQUENCE</scope>
</reference>
<evidence type="ECO:0000256" key="1">
    <source>
        <dbReference type="ARBA" id="ARBA00023002"/>
    </source>
</evidence>
<dbReference type="Pfam" id="PF02347">
    <property type="entry name" value="GDC-P"/>
    <property type="match status" value="1"/>
</dbReference>
<dbReference type="Gene3D" id="3.40.640.10">
    <property type="entry name" value="Type I PLP-dependent aspartate aminotransferase-like (Major domain)"/>
    <property type="match status" value="2"/>
</dbReference>
<sequence length="328" mass="36019">LVGKTVDREGRTAYVLTLQAREQHIRREKANSNICSNETLLSIVAVVTLSLLGPAGFREAAEGSMKNARKLRARLLSIPGISPVWEETPFFHEFILEMPMESKQLSRLILSEGFLSGLPLAGYPSPGGDNRMLWCATEMRTDEEIENLGKAVEKVLARHGGNRMSVIEKSEEGPMRPDMHPTLWEISRSGARGVFPPEVSGSRKFEIPDVSMRAHVPNLPELSELEVVRHFTNLSHLSRGVDTHFIPLGSCTMKYNPKVSDKVASLPGFSDLHPRTDPEGMKGLLEAMGTLSDLLKSLLGMDAVTLAPAAGAHGELTGILIARKYFES</sequence>
<comment type="caution">
    <text evidence="3">The sequence shown here is derived from an EMBL/GenBank/DDBJ whole genome shotgun (WGS) entry which is preliminary data.</text>
</comment>
<dbReference type="Gene3D" id="6.20.440.10">
    <property type="match status" value="1"/>
</dbReference>
<feature type="non-terminal residue" evidence="3">
    <location>
        <position position="328"/>
    </location>
</feature>
<dbReference type="EMBL" id="AUZX01014689">
    <property type="protein sequence ID" value="EQD31502.1"/>
    <property type="molecule type" value="Genomic_DNA"/>
</dbReference>